<dbReference type="HOGENOM" id="CLU_1796011_0_0_1"/>
<dbReference type="EMBL" id="DS499595">
    <property type="protein sequence ID" value="EDP53708.1"/>
    <property type="molecule type" value="Genomic_DNA"/>
</dbReference>
<name>B0XST1_ASPFC</name>
<accession>B0XST1</accession>
<dbReference type="OrthoDB" id="4480828at2759"/>
<protein>
    <submittedName>
        <fullName evidence="2">Uncharacterized protein</fullName>
    </submittedName>
</protein>
<evidence type="ECO:0000313" key="3">
    <source>
        <dbReference type="Proteomes" id="UP000001699"/>
    </source>
</evidence>
<reference evidence="2 3" key="1">
    <citation type="journal article" date="2008" name="PLoS Genet.">
        <title>Genomic islands in the pathogenic filamentous fungus Aspergillus fumigatus.</title>
        <authorList>
            <person name="Fedorova N.D."/>
            <person name="Khaldi N."/>
            <person name="Joardar V.S."/>
            <person name="Maiti R."/>
            <person name="Amedeo P."/>
            <person name="Anderson M.J."/>
            <person name="Crabtree J."/>
            <person name="Silva J.C."/>
            <person name="Badger J.H."/>
            <person name="Albarraq A."/>
            <person name="Angiuoli S."/>
            <person name="Bussey H."/>
            <person name="Bowyer P."/>
            <person name="Cotty P.J."/>
            <person name="Dyer P.S."/>
            <person name="Egan A."/>
            <person name="Galens K."/>
            <person name="Fraser-Liggett C.M."/>
            <person name="Haas B.J."/>
            <person name="Inman J.M."/>
            <person name="Kent R."/>
            <person name="Lemieux S."/>
            <person name="Malavazi I."/>
            <person name="Orvis J."/>
            <person name="Roemer T."/>
            <person name="Ronning C.M."/>
            <person name="Sundaram J.P."/>
            <person name="Sutton G."/>
            <person name="Turner G."/>
            <person name="Venter J.C."/>
            <person name="White O.R."/>
            <person name="Whitty B.R."/>
            <person name="Youngman P."/>
            <person name="Wolfe K.H."/>
            <person name="Goldman G.H."/>
            <person name="Wortman J.R."/>
            <person name="Jiang B."/>
            <person name="Denning D.W."/>
            <person name="Nierman W.C."/>
        </authorList>
    </citation>
    <scope>NUCLEOTIDE SEQUENCE [LARGE SCALE GENOMIC DNA]</scope>
    <source>
        <strain evidence="3">CBS 144.89 / FGSC A1163 / CEA10</strain>
    </source>
</reference>
<dbReference type="Proteomes" id="UP000001699">
    <property type="component" value="Unassembled WGS sequence"/>
</dbReference>
<dbReference type="VEuPathDB" id="FungiDB:AFUB_017500"/>
<organism evidence="2 3">
    <name type="scientific">Aspergillus fumigatus (strain CBS 144.89 / FGSC A1163 / CEA10)</name>
    <name type="common">Neosartorya fumigata</name>
    <dbReference type="NCBI Taxonomy" id="451804"/>
    <lineage>
        <taxon>Eukaryota</taxon>
        <taxon>Fungi</taxon>
        <taxon>Dikarya</taxon>
        <taxon>Ascomycota</taxon>
        <taxon>Pezizomycotina</taxon>
        <taxon>Eurotiomycetes</taxon>
        <taxon>Eurotiomycetidae</taxon>
        <taxon>Eurotiales</taxon>
        <taxon>Aspergillaceae</taxon>
        <taxon>Aspergillus</taxon>
        <taxon>Aspergillus subgen. Fumigati</taxon>
    </lineage>
</organism>
<gene>
    <name evidence="2" type="ORF">AFUB_017500</name>
</gene>
<keyword evidence="1" id="KW-0472">Membrane</keyword>
<dbReference type="AlphaFoldDB" id="B0XST1"/>
<proteinExistence type="predicted"/>
<evidence type="ECO:0000256" key="1">
    <source>
        <dbReference type="SAM" id="Phobius"/>
    </source>
</evidence>
<evidence type="ECO:0000313" key="2">
    <source>
        <dbReference type="EMBL" id="EDP53708.1"/>
    </source>
</evidence>
<keyword evidence="3" id="KW-1185">Reference proteome</keyword>
<feature type="transmembrane region" description="Helical" evidence="1">
    <location>
        <begin position="55"/>
        <end position="74"/>
    </location>
</feature>
<sequence>MVSTYRFSSSSRNIALLSIFAVVAGGYLAFRAQSPSKNEPLVSKKEVETMSGSPAGLMAYFSVEMKAVLTVLFVRLRVDESDLFAQMCRYMPVSHPVIAQHRPTGAAPRRHGVACEAAESIRWSVLANPENLHKKDIEMMVRDS</sequence>
<keyword evidence="1" id="KW-1133">Transmembrane helix</keyword>
<keyword evidence="1" id="KW-0812">Transmembrane</keyword>